<dbReference type="PANTHER" id="PTHR24221:SF397">
    <property type="entry name" value="ABC TRANSPORTER, ATP-BINDING TRANSMEMBRANE PROTEIN"/>
    <property type="match status" value="1"/>
</dbReference>
<keyword evidence="13" id="KW-1185">Reference proteome</keyword>
<evidence type="ECO:0000256" key="7">
    <source>
        <dbReference type="ARBA" id="ARBA00022989"/>
    </source>
</evidence>
<feature type="transmembrane region" description="Helical" evidence="9">
    <location>
        <begin position="176"/>
        <end position="194"/>
    </location>
</feature>
<accession>A0A4Q9QYL7</accession>
<keyword evidence="8 9" id="KW-0472">Membrane</keyword>
<keyword evidence="5" id="KW-0547">Nucleotide-binding</keyword>
<evidence type="ECO:0000259" key="10">
    <source>
        <dbReference type="PROSITE" id="PS50893"/>
    </source>
</evidence>
<evidence type="ECO:0000259" key="11">
    <source>
        <dbReference type="PROSITE" id="PS50929"/>
    </source>
</evidence>
<feature type="domain" description="ABC transporter" evidence="10">
    <location>
        <begin position="352"/>
        <end position="587"/>
    </location>
</feature>
<dbReference type="InterPro" id="IPR039421">
    <property type="entry name" value="Type_1_exporter"/>
</dbReference>
<dbReference type="GO" id="GO:0034040">
    <property type="term" value="F:ATPase-coupled lipid transmembrane transporter activity"/>
    <property type="evidence" value="ECO:0007669"/>
    <property type="project" value="TreeGrafter"/>
</dbReference>
<reference evidence="12 13" key="1">
    <citation type="submission" date="2018-06" db="EMBL/GenBank/DDBJ databases">
        <title>Three novel Pseudomonas species isolated from symptomatic oak.</title>
        <authorList>
            <person name="Bueno-Gonzalez V."/>
            <person name="Brady C."/>
        </authorList>
    </citation>
    <scope>NUCLEOTIDE SEQUENCE [LARGE SCALE GENOMIC DNA]</scope>
    <source>
        <strain evidence="12 13">P17C</strain>
    </source>
</reference>
<dbReference type="EMBL" id="QJUP01000031">
    <property type="protein sequence ID" value="TBU90066.1"/>
    <property type="molecule type" value="Genomic_DNA"/>
</dbReference>
<dbReference type="FunFam" id="3.40.50.300:FF:000221">
    <property type="entry name" value="Multidrug ABC transporter ATP-binding protein"/>
    <property type="match status" value="1"/>
</dbReference>
<feature type="transmembrane region" description="Helical" evidence="9">
    <location>
        <begin position="41"/>
        <end position="62"/>
    </location>
</feature>
<dbReference type="PROSITE" id="PS50929">
    <property type="entry name" value="ABC_TM1F"/>
    <property type="match status" value="1"/>
</dbReference>
<dbReference type="InterPro" id="IPR027417">
    <property type="entry name" value="P-loop_NTPase"/>
</dbReference>
<dbReference type="AlphaFoldDB" id="A0A4Q9QYL7"/>
<feature type="transmembrane region" description="Helical" evidence="9">
    <location>
        <begin position="74"/>
        <end position="95"/>
    </location>
</feature>
<keyword evidence="4 9" id="KW-0812">Transmembrane</keyword>
<evidence type="ECO:0000256" key="1">
    <source>
        <dbReference type="ARBA" id="ARBA00004651"/>
    </source>
</evidence>
<dbReference type="GO" id="GO:0016887">
    <property type="term" value="F:ATP hydrolysis activity"/>
    <property type="evidence" value="ECO:0007669"/>
    <property type="project" value="InterPro"/>
</dbReference>
<dbReference type="PROSITE" id="PS00211">
    <property type="entry name" value="ABC_TRANSPORTER_1"/>
    <property type="match status" value="1"/>
</dbReference>
<feature type="transmembrane region" description="Helical" evidence="9">
    <location>
        <begin position="147"/>
        <end position="170"/>
    </location>
</feature>
<dbReference type="Pfam" id="PF00005">
    <property type="entry name" value="ABC_tran"/>
    <property type="match status" value="1"/>
</dbReference>
<dbReference type="InterPro" id="IPR036640">
    <property type="entry name" value="ABC1_TM_sf"/>
</dbReference>
<dbReference type="InterPro" id="IPR017871">
    <property type="entry name" value="ABC_transporter-like_CS"/>
</dbReference>
<keyword evidence="3" id="KW-1003">Cell membrane</keyword>
<evidence type="ECO:0000256" key="9">
    <source>
        <dbReference type="SAM" id="Phobius"/>
    </source>
</evidence>
<proteinExistence type="predicted"/>
<evidence type="ECO:0000313" key="13">
    <source>
        <dbReference type="Proteomes" id="UP000292639"/>
    </source>
</evidence>
<dbReference type="Proteomes" id="UP000292639">
    <property type="component" value="Unassembled WGS sequence"/>
</dbReference>
<dbReference type="SUPFAM" id="SSF90123">
    <property type="entry name" value="ABC transporter transmembrane region"/>
    <property type="match status" value="1"/>
</dbReference>
<evidence type="ECO:0000256" key="3">
    <source>
        <dbReference type="ARBA" id="ARBA00022475"/>
    </source>
</evidence>
<dbReference type="Gene3D" id="3.40.50.300">
    <property type="entry name" value="P-loop containing nucleotide triphosphate hydrolases"/>
    <property type="match status" value="1"/>
</dbReference>
<dbReference type="Pfam" id="PF00664">
    <property type="entry name" value="ABC_membrane"/>
    <property type="match status" value="1"/>
</dbReference>
<dbReference type="InterPro" id="IPR003593">
    <property type="entry name" value="AAA+_ATPase"/>
</dbReference>
<dbReference type="GO" id="GO:0005524">
    <property type="term" value="F:ATP binding"/>
    <property type="evidence" value="ECO:0007669"/>
    <property type="project" value="UniProtKB-KW"/>
</dbReference>
<keyword evidence="7 9" id="KW-1133">Transmembrane helix</keyword>
<dbReference type="InterPro" id="IPR003439">
    <property type="entry name" value="ABC_transporter-like_ATP-bd"/>
</dbReference>
<organism evidence="12 13">
    <name type="scientific">Stutzerimonas kirkiae</name>
    <dbReference type="NCBI Taxonomy" id="2211392"/>
    <lineage>
        <taxon>Bacteria</taxon>
        <taxon>Pseudomonadati</taxon>
        <taxon>Pseudomonadota</taxon>
        <taxon>Gammaproteobacteria</taxon>
        <taxon>Pseudomonadales</taxon>
        <taxon>Pseudomonadaceae</taxon>
        <taxon>Stutzerimonas</taxon>
    </lineage>
</organism>
<evidence type="ECO:0000313" key="12">
    <source>
        <dbReference type="EMBL" id="TBU90066.1"/>
    </source>
</evidence>
<name>A0A4Q9QYL7_9GAMM</name>
<feature type="domain" description="ABC transmembrane type-1" evidence="11">
    <location>
        <begin position="40"/>
        <end position="315"/>
    </location>
</feature>
<evidence type="ECO:0000256" key="6">
    <source>
        <dbReference type="ARBA" id="ARBA00022840"/>
    </source>
</evidence>
<dbReference type="InterPro" id="IPR011527">
    <property type="entry name" value="ABC1_TM_dom"/>
</dbReference>
<dbReference type="OrthoDB" id="9806127at2"/>
<dbReference type="GO" id="GO:0140359">
    <property type="term" value="F:ABC-type transporter activity"/>
    <property type="evidence" value="ECO:0007669"/>
    <property type="project" value="InterPro"/>
</dbReference>
<dbReference type="PANTHER" id="PTHR24221">
    <property type="entry name" value="ATP-BINDING CASSETTE SUB-FAMILY B"/>
    <property type="match status" value="1"/>
</dbReference>
<evidence type="ECO:0000256" key="2">
    <source>
        <dbReference type="ARBA" id="ARBA00022448"/>
    </source>
</evidence>
<evidence type="ECO:0000256" key="8">
    <source>
        <dbReference type="ARBA" id="ARBA00023136"/>
    </source>
</evidence>
<sequence>MNDTSSSVKATPRPFLGSWHRILHGLLRSTGQYAPRLRRSLLGLLFAAILQGLALACLFPLFDALLQARDGAATLFWLGALSLLAAAAAALRWYAQGFDFDGDMAAATHQLRTRLGEQLRRIPLEELQDRRSGDVNSALLGNVDENFNYVVTIADPLLSALLTPLVVAIAALLVDWRIGLSLLLISLAVIPLYLRQKPIYGAGTRKVAQANQLINAELVEYTQGLQVLRAAGREGEKASRLQDSFEHLRQVQIEDVKSEIRSSMLSSSIIELSVLLLVGLGIFWSLDGSLSLASLAAVLVIVVRFAEPLATFMNYSKVISIVEAALQRIDALLAIEPLPQRQPAQSPTGFEVRFEGVSFQYRQADRPALHELDVELPGNSLSALVGPSGSGKTTLTRLLMRHADPQSGTVRIGGVDIRHIQPEQLNRLISVVFQDVYLFDDSILANIRMARPDASDEEVEAAARAAHCHDFILRLADGYQTRVGDIGGRLSGGERQRISIARAILKGAPIVILDEPSAALDTESEVAVQRAIEALVRGRTVIVIAHRLSTIAAADRILVIEDGRLAEQGRHAELLAAGGRYQAMWQAQQQAKSWHLGEGH</sequence>
<protein>
    <submittedName>
        <fullName evidence="12">ABC transporter ATP-binding protein/permease</fullName>
    </submittedName>
</protein>
<gene>
    <name evidence="12" type="ORF">DNJ96_17055</name>
</gene>
<evidence type="ECO:0000256" key="4">
    <source>
        <dbReference type="ARBA" id="ARBA00022692"/>
    </source>
</evidence>
<dbReference type="GO" id="GO:0005886">
    <property type="term" value="C:plasma membrane"/>
    <property type="evidence" value="ECO:0007669"/>
    <property type="project" value="UniProtKB-SubCell"/>
</dbReference>
<keyword evidence="2" id="KW-0813">Transport</keyword>
<comment type="caution">
    <text evidence="12">The sequence shown here is derived from an EMBL/GenBank/DDBJ whole genome shotgun (WGS) entry which is preliminary data.</text>
</comment>
<dbReference type="PROSITE" id="PS50893">
    <property type="entry name" value="ABC_TRANSPORTER_2"/>
    <property type="match status" value="1"/>
</dbReference>
<keyword evidence="6 12" id="KW-0067">ATP-binding</keyword>
<comment type="subcellular location">
    <subcellularLocation>
        <location evidence="1">Cell membrane</location>
        <topology evidence="1">Multi-pass membrane protein</topology>
    </subcellularLocation>
</comment>
<dbReference type="RefSeq" id="WP_131185981.1">
    <property type="nucleotide sequence ID" value="NZ_QJUO01000041.1"/>
</dbReference>
<dbReference type="Gene3D" id="1.20.1560.10">
    <property type="entry name" value="ABC transporter type 1, transmembrane domain"/>
    <property type="match status" value="1"/>
</dbReference>
<dbReference type="SUPFAM" id="SSF52540">
    <property type="entry name" value="P-loop containing nucleoside triphosphate hydrolases"/>
    <property type="match status" value="1"/>
</dbReference>
<evidence type="ECO:0000256" key="5">
    <source>
        <dbReference type="ARBA" id="ARBA00022741"/>
    </source>
</evidence>
<feature type="transmembrane region" description="Helical" evidence="9">
    <location>
        <begin position="264"/>
        <end position="284"/>
    </location>
</feature>
<dbReference type="SMART" id="SM00382">
    <property type="entry name" value="AAA"/>
    <property type="match status" value="1"/>
</dbReference>